<evidence type="ECO:0000313" key="2">
    <source>
        <dbReference type="EMBL" id="KAJ8917216.1"/>
    </source>
</evidence>
<proteinExistence type="predicted"/>
<reference evidence="2 3" key="1">
    <citation type="journal article" date="2023" name="Insect Mol. Biol.">
        <title>Genome sequencing provides insights into the evolution of gene families encoding plant cell wall-degrading enzymes in longhorned beetles.</title>
        <authorList>
            <person name="Shin N.R."/>
            <person name="Okamura Y."/>
            <person name="Kirsch R."/>
            <person name="Pauchet Y."/>
        </authorList>
    </citation>
    <scope>NUCLEOTIDE SEQUENCE [LARGE SCALE GENOMIC DNA]</scope>
    <source>
        <strain evidence="2">EAD_L_NR</strain>
    </source>
</reference>
<protein>
    <submittedName>
        <fullName evidence="2">Uncharacterized protein</fullName>
    </submittedName>
</protein>
<dbReference type="EMBL" id="JANEYG010000035">
    <property type="protein sequence ID" value="KAJ8917216.1"/>
    <property type="molecule type" value="Genomic_DNA"/>
</dbReference>
<dbReference type="Proteomes" id="UP001159042">
    <property type="component" value="Unassembled WGS sequence"/>
</dbReference>
<sequence>MEVDSQILTTNSVNIFHDTMFYDILSPNAYQLNHYNITESEDLNALNNNMDNNFNPDNIEIIDQDVAIQKMKCPQVVKLPLNIMPPPPHKIVNYSSSNNNDIKRYQPRDAVTRKRDSYRPISPRGYDSDESCTTNSSRGTPPGNYGVRFSNSRNGMNRLGDQTLIFGKYSQSSPNVYPSNVQYVSNTGQNGNYKKY</sequence>
<evidence type="ECO:0000313" key="3">
    <source>
        <dbReference type="Proteomes" id="UP001159042"/>
    </source>
</evidence>
<evidence type="ECO:0000256" key="1">
    <source>
        <dbReference type="SAM" id="MobiDB-lite"/>
    </source>
</evidence>
<feature type="region of interest" description="Disordered" evidence="1">
    <location>
        <begin position="92"/>
        <end position="154"/>
    </location>
</feature>
<keyword evidence="3" id="KW-1185">Reference proteome</keyword>
<feature type="compositionally biased region" description="Basic and acidic residues" evidence="1">
    <location>
        <begin position="101"/>
        <end position="118"/>
    </location>
</feature>
<gene>
    <name evidence="2" type="ORF">NQ315_012708</name>
</gene>
<organism evidence="2 3">
    <name type="scientific">Exocentrus adspersus</name>
    <dbReference type="NCBI Taxonomy" id="1586481"/>
    <lineage>
        <taxon>Eukaryota</taxon>
        <taxon>Metazoa</taxon>
        <taxon>Ecdysozoa</taxon>
        <taxon>Arthropoda</taxon>
        <taxon>Hexapoda</taxon>
        <taxon>Insecta</taxon>
        <taxon>Pterygota</taxon>
        <taxon>Neoptera</taxon>
        <taxon>Endopterygota</taxon>
        <taxon>Coleoptera</taxon>
        <taxon>Polyphaga</taxon>
        <taxon>Cucujiformia</taxon>
        <taxon>Chrysomeloidea</taxon>
        <taxon>Cerambycidae</taxon>
        <taxon>Lamiinae</taxon>
        <taxon>Acanthocinini</taxon>
        <taxon>Exocentrus</taxon>
    </lineage>
</organism>
<dbReference type="AlphaFoldDB" id="A0AAV8VU09"/>
<comment type="caution">
    <text evidence="2">The sequence shown here is derived from an EMBL/GenBank/DDBJ whole genome shotgun (WGS) entry which is preliminary data.</text>
</comment>
<name>A0AAV8VU09_9CUCU</name>
<accession>A0AAV8VU09</accession>